<name>A0A5Q2VE08_SERPR</name>
<dbReference type="PANTHER" id="PTHR36511:SF3">
    <property type="entry name" value="ANTITOXIN HIGA-2"/>
    <property type="match status" value="1"/>
</dbReference>
<dbReference type="Pfam" id="PF01381">
    <property type="entry name" value="HTH_3"/>
    <property type="match status" value="1"/>
</dbReference>
<evidence type="ECO:0000256" key="2">
    <source>
        <dbReference type="ARBA" id="ARBA00023125"/>
    </source>
</evidence>
<keyword evidence="2" id="KW-0238">DNA-binding</keyword>
<evidence type="ECO:0000256" key="1">
    <source>
        <dbReference type="ARBA" id="ARBA00023015"/>
    </source>
</evidence>
<dbReference type="CDD" id="cd00093">
    <property type="entry name" value="HTH_XRE"/>
    <property type="match status" value="1"/>
</dbReference>
<organism evidence="5 6">
    <name type="scientific">Serratia proteamaculans</name>
    <dbReference type="NCBI Taxonomy" id="28151"/>
    <lineage>
        <taxon>Bacteria</taxon>
        <taxon>Pseudomonadati</taxon>
        <taxon>Pseudomonadota</taxon>
        <taxon>Gammaproteobacteria</taxon>
        <taxon>Enterobacterales</taxon>
        <taxon>Yersiniaceae</taxon>
        <taxon>Serratia</taxon>
    </lineage>
</organism>
<dbReference type="PANTHER" id="PTHR36511">
    <property type="entry name" value="MERR FAMILY BACTERIAL REGULATORY PROTEIN"/>
    <property type="match status" value="1"/>
</dbReference>
<keyword evidence="3" id="KW-0804">Transcription</keyword>
<dbReference type="InterPro" id="IPR001387">
    <property type="entry name" value="Cro/C1-type_HTH"/>
</dbReference>
<sequence>MTDNRLLRLQKMAQRFNSIGAVSDETVRNIEARVQEREKNVRSEQAKIMDGERIKMLRERLGLSQADLAAVVNMSTTSVQKWERNAVKPQGSALRMLEIIEQKGVASVIISPLER</sequence>
<dbReference type="PROSITE" id="PS50943">
    <property type="entry name" value="HTH_CROC1"/>
    <property type="match status" value="1"/>
</dbReference>
<dbReference type="RefSeq" id="WP_153859218.1">
    <property type="nucleotide sequence ID" value="NZ_CP045913.1"/>
</dbReference>
<gene>
    <name evidence="5" type="ORF">GHV41_15935</name>
</gene>
<keyword evidence="1" id="KW-0805">Transcription regulation</keyword>
<dbReference type="EMBL" id="CP045913">
    <property type="protein sequence ID" value="QGH62225.1"/>
    <property type="molecule type" value="Genomic_DNA"/>
</dbReference>
<evidence type="ECO:0000313" key="5">
    <source>
        <dbReference type="EMBL" id="QGH62225.1"/>
    </source>
</evidence>
<proteinExistence type="predicted"/>
<dbReference type="InterPro" id="IPR052359">
    <property type="entry name" value="HTH-type_reg/antitoxin"/>
</dbReference>
<evidence type="ECO:0000259" key="4">
    <source>
        <dbReference type="PROSITE" id="PS50943"/>
    </source>
</evidence>
<dbReference type="SMART" id="SM00530">
    <property type="entry name" value="HTH_XRE"/>
    <property type="match status" value="1"/>
</dbReference>
<evidence type="ECO:0000313" key="6">
    <source>
        <dbReference type="Proteomes" id="UP000381260"/>
    </source>
</evidence>
<dbReference type="SUPFAM" id="SSF47413">
    <property type="entry name" value="lambda repressor-like DNA-binding domains"/>
    <property type="match status" value="1"/>
</dbReference>
<dbReference type="Proteomes" id="UP000381260">
    <property type="component" value="Chromosome"/>
</dbReference>
<dbReference type="AlphaFoldDB" id="A0A5Q2VE08"/>
<dbReference type="Gene3D" id="1.10.260.40">
    <property type="entry name" value="lambda repressor-like DNA-binding domains"/>
    <property type="match status" value="1"/>
</dbReference>
<evidence type="ECO:0000256" key="3">
    <source>
        <dbReference type="ARBA" id="ARBA00023163"/>
    </source>
</evidence>
<dbReference type="GO" id="GO:0003677">
    <property type="term" value="F:DNA binding"/>
    <property type="evidence" value="ECO:0007669"/>
    <property type="project" value="UniProtKB-KW"/>
</dbReference>
<reference evidence="5 6" key="1">
    <citation type="submission" date="2019-11" db="EMBL/GenBank/DDBJ databases">
        <title>The Phosphoenolpyruvate Phosphotransferase System Regulates Serratia proteamaculans 336X Biofilm Formation and Wheat Roots colonization.</title>
        <authorList>
            <person name="Liu F."/>
        </authorList>
    </citation>
    <scope>NUCLEOTIDE SEQUENCE [LARGE SCALE GENOMIC DNA]</scope>
    <source>
        <strain evidence="5 6">336X</strain>
    </source>
</reference>
<protein>
    <submittedName>
        <fullName evidence="5">Helix-turn-helix domain-containing protein</fullName>
    </submittedName>
</protein>
<feature type="domain" description="HTH cro/C1-type" evidence="4">
    <location>
        <begin position="54"/>
        <end position="89"/>
    </location>
</feature>
<dbReference type="InterPro" id="IPR010982">
    <property type="entry name" value="Lambda_DNA-bd_dom_sf"/>
</dbReference>
<accession>A0A5Q2VE08</accession>